<evidence type="ECO:0000313" key="2">
    <source>
        <dbReference type="EMBL" id="MCC5464053.1"/>
    </source>
</evidence>
<evidence type="ECO:0000313" key="3">
    <source>
        <dbReference type="Proteomes" id="UP001165492"/>
    </source>
</evidence>
<dbReference type="PANTHER" id="PTHR42792:SF1">
    <property type="entry name" value="FLAGELLAR HOOK-ASSOCIATED PROTEIN 3"/>
    <property type="match status" value="1"/>
</dbReference>
<dbReference type="PANTHER" id="PTHR42792">
    <property type="entry name" value="FLAGELLIN"/>
    <property type="match status" value="1"/>
</dbReference>
<sequence length="320" mass="33850">MRVTNNMMSTQFLSGYQTSLSRMSDIQEKIAASKNINRPSDNPVGAARSLQFTAAASANELFTQNANDAISWMKTSDTNLSGIVTTMTNIKTAVSSAISANPTSSYDAIAKQIDQMINELVLAGNAQVGGRYVFSGQSDSVEPFTRDETTGVVTYNGTYNGQSGVATAGTITMQIVPGDVNTSRDKINLDGSEVFGAIDTVTGSPKIFQDLLTIKKHLEDIQTGANGVTADTLSSDLGTIDADMDYIISGQTTIGARQKSYQTISTRLVVDATTIATDATNNDGFNVAKASIESQLAQNAYNTLLSVGANVLPKSLADYL</sequence>
<dbReference type="NCBIfam" id="TIGR02550">
    <property type="entry name" value="flagell_flgL"/>
    <property type="match status" value="1"/>
</dbReference>
<keyword evidence="2" id="KW-0969">Cilium</keyword>
<evidence type="ECO:0000259" key="1">
    <source>
        <dbReference type="Pfam" id="PF00669"/>
    </source>
</evidence>
<dbReference type="InterPro" id="IPR013384">
    <property type="entry name" value="Flagell_FlgL"/>
</dbReference>
<feature type="domain" description="Flagellin N-terminal" evidence="1">
    <location>
        <begin position="3"/>
        <end position="137"/>
    </location>
</feature>
<dbReference type="InterPro" id="IPR001492">
    <property type="entry name" value="Flagellin"/>
</dbReference>
<comment type="caution">
    <text evidence="2">The sequence shown here is derived from an EMBL/GenBank/DDBJ whole genome shotgun (WGS) entry which is preliminary data.</text>
</comment>
<dbReference type="Pfam" id="PF00669">
    <property type="entry name" value="Flagellin_N"/>
    <property type="match status" value="1"/>
</dbReference>
<organism evidence="2 3">
    <name type="scientific">Pelosinus baikalensis</name>
    <dbReference type="NCBI Taxonomy" id="2892015"/>
    <lineage>
        <taxon>Bacteria</taxon>
        <taxon>Bacillati</taxon>
        <taxon>Bacillota</taxon>
        <taxon>Negativicutes</taxon>
        <taxon>Selenomonadales</taxon>
        <taxon>Sporomusaceae</taxon>
        <taxon>Pelosinus</taxon>
    </lineage>
</organism>
<dbReference type="SUPFAM" id="SSF64518">
    <property type="entry name" value="Phase 1 flagellin"/>
    <property type="match status" value="1"/>
</dbReference>
<dbReference type="RefSeq" id="WP_229533577.1">
    <property type="nucleotide sequence ID" value="NZ_JAJHJB010000002.1"/>
</dbReference>
<keyword evidence="2" id="KW-0966">Cell projection</keyword>
<gene>
    <name evidence="2" type="primary">flgL</name>
    <name evidence="2" type="ORF">LMF89_01595</name>
</gene>
<proteinExistence type="predicted"/>
<accession>A0ABS8HLJ2</accession>
<reference evidence="2" key="1">
    <citation type="submission" date="2021-11" db="EMBL/GenBank/DDBJ databases">
        <title>Description of a new species Pelosinus isolated from the bottom sediments of Lake Baikal.</title>
        <authorList>
            <person name="Zakharyuk A."/>
        </authorList>
    </citation>
    <scope>NUCLEOTIDE SEQUENCE</scope>
    <source>
        <strain evidence="2">Bkl1</strain>
    </source>
</reference>
<name>A0ABS8HLJ2_9FIRM</name>
<dbReference type="InterPro" id="IPR001029">
    <property type="entry name" value="Flagellin_N"/>
</dbReference>
<dbReference type="Proteomes" id="UP001165492">
    <property type="component" value="Unassembled WGS sequence"/>
</dbReference>
<dbReference type="EMBL" id="JAJHJB010000002">
    <property type="protein sequence ID" value="MCC5464053.1"/>
    <property type="molecule type" value="Genomic_DNA"/>
</dbReference>
<dbReference type="Gene3D" id="1.20.1330.10">
    <property type="entry name" value="f41 fragment of flagellin, N-terminal domain"/>
    <property type="match status" value="1"/>
</dbReference>
<keyword evidence="3" id="KW-1185">Reference proteome</keyword>
<protein>
    <submittedName>
        <fullName evidence="2">Flagellar hook-associated protein FlgL</fullName>
    </submittedName>
</protein>
<keyword evidence="2" id="KW-0282">Flagellum</keyword>